<dbReference type="VEuPathDB" id="CryptoDB:cand_035180"/>
<dbReference type="OrthoDB" id="74703at2759"/>
<name>A0A1J4MZ02_9CRYT</name>
<dbReference type="GeneID" id="92367702"/>
<evidence type="ECO:0000256" key="1">
    <source>
        <dbReference type="SAM" id="MobiDB-lite"/>
    </source>
</evidence>
<accession>A0A1J4MZ02</accession>
<reference evidence="2 3" key="1">
    <citation type="submission" date="2016-10" db="EMBL/GenBank/DDBJ databases">
        <title>Reductive evolution of mitochondrial metabolism and differential evolution of invasion-related proteins in Cryptosporidium.</title>
        <authorList>
            <person name="Liu S."/>
            <person name="Roellig D.M."/>
            <person name="Guo Y."/>
            <person name="Li N."/>
            <person name="Frace M.A."/>
            <person name="Tang K."/>
            <person name="Zhang L."/>
            <person name="Feng Y."/>
            <person name="Xiao L."/>
        </authorList>
    </citation>
    <scope>NUCLEOTIDE SEQUENCE [LARGE SCALE GENOMIC DNA]</scope>
    <source>
        <strain evidence="2">30847</strain>
    </source>
</reference>
<comment type="caution">
    <text evidence="2">The sequence shown here is derived from an EMBL/GenBank/DDBJ whole genome shotgun (WGS) entry which is preliminary data.</text>
</comment>
<evidence type="ECO:0000313" key="2">
    <source>
        <dbReference type="EMBL" id="OII78189.1"/>
    </source>
</evidence>
<keyword evidence="3" id="KW-1185">Reference proteome</keyword>
<dbReference type="Proteomes" id="UP000186804">
    <property type="component" value="Unassembled WGS sequence"/>
</dbReference>
<sequence length="316" mass="36341">MRNPKVDLNLESLTYVKKRKVIDDDIEQNNQKCERLNSLELSKSELSSKESSPCLVNKSSRSRRVIDSDESSDSFSNSLSRSSTDSDSSSSNSDDVSSSEREQFKNRKASINKVRKVTSNLSSQPSSILKNKEAARKRTSKKKDGMLDDDNNLEGTSIHAYVPRRDRDRKQILVAAVLCRWWHALPDWPPPDMDYNIELQKNKLRLVDIDDWEDAVDIDDNGYAKVYQLSNYPGVFRDYKGVAHDLRPIENKPCYSNLIKMDEDKLYDLLITALRNQIKTLQSQSIYSETALIEELEKELFEVEALVQKNNLKHKT</sequence>
<feature type="compositionally biased region" description="Low complexity" evidence="1">
    <location>
        <begin position="73"/>
        <end position="96"/>
    </location>
</feature>
<dbReference type="RefSeq" id="XP_067070035.1">
    <property type="nucleotide sequence ID" value="XM_067213744.1"/>
</dbReference>
<gene>
    <name evidence="2" type="ORF">cand_035180</name>
</gene>
<dbReference type="AlphaFoldDB" id="A0A1J4MZ02"/>
<proteinExistence type="predicted"/>
<evidence type="ECO:0000313" key="3">
    <source>
        <dbReference type="Proteomes" id="UP000186804"/>
    </source>
</evidence>
<dbReference type="EMBL" id="LRBS01000005">
    <property type="protein sequence ID" value="OII78189.1"/>
    <property type="molecule type" value="Genomic_DNA"/>
</dbReference>
<feature type="compositionally biased region" description="Polar residues" evidence="1">
    <location>
        <begin position="117"/>
        <end position="129"/>
    </location>
</feature>
<feature type="region of interest" description="Disordered" evidence="1">
    <location>
        <begin position="42"/>
        <end position="154"/>
    </location>
</feature>
<protein>
    <submittedName>
        <fullName evidence="2">Uncharacterized protein</fullName>
    </submittedName>
</protein>
<feature type="compositionally biased region" description="Basic and acidic residues" evidence="1">
    <location>
        <begin position="130"/>
        <end position="146"/>
    </location>
</feature>
<feature type="compositionally biased region" description="Basic residues" evidence="1">
    <location>
        <begin position="106"/>
        <end position="116"/>
    </location>
</feature>
<organism evidence="2 3">
    <name type="scientific">Cryptosporidium andersoni</name>
    <dbReference type="NCBI Taxonomy" id="117008"/>
    <lineage>
        <taxon>Eukaryota</taxon>
        <taxon>Sar</taxon>
        <taxon>Alveolata</taxon>
        <taxon>Apicomplexa</taxon>
        <taxon>Conoidasida</taxon>
        <taxon>Coccidia</taxon>
        <taxon>Eucoccidiorida</taxon>
        <taxon>Eimeriorina</taxon>
        <taxon>Cryptosporidiidae</taxon>
        <taxon>Cryptosporidium</taxon>
    </lineage>
</organism>